<keyword evidence="3" id="KW-1185">Reference proteome</keyword>
<keyword evidence="1" id="KW-0175">Coiled coil</keyword>
<dbReference type="Proteomes" id="UP000466442">
    <property type="component" value="Unassembled WGS sequence"/>
</dbReference>
<accession>A0A8S9WVY9</accession>
<evidence type="ECO:0000313" key="2">
    <source>
        <dbReference type="EMBL" id="KAF6199485.1"/>
    </source>
</evidence>
<protein>
    <submittedName>
        <fullName evidence="2">Uncharacterized protein</fullName>
    </submittedName>
</protein>
<dbReference type="AlphaFoldDB" id="A0A8S9WVY9"/>
<proteinExistence type="predicted"/>
<name>A0A8S9WVY9_APOLU</name>
<reference evidence="2" key="1">
    <citation type="journal article" date="2021" name="Mol. Ecol. Resour.">
        <title>Apolygus lucorum genome provides insights into omnivorousness and mesophyll feeding.</title>
        <authorList>
            <person name="Liu Y."/>
            <person name="Liu H."/>
            <person name="Wang H."/>
            <person name="Huang T."/>
            <person name="Liu B."/>
            <person name="Yang B."/>
            <person name="Yin L."/>
            <person name="Li B."/>
            <person name="Zhang Y."/>
            <person name="Zhang S."/>
            <person name="Jiang F."/>
            <person name="Zhang X."/>
            <person name="Ren Y."/>
            <person name="Wang B."/>
            <person name="Wang S."/>
            <person name="Lu Y."/>
            <person name="Wu K."/>
            <person name="Fan W."/>
            <person name="Wang G."/>
        </authorList>
    </citation>
    <scope>NUCLEOTIDE SEQUENCE</scope>
    <source>
        <strain evidence="2">12Hb</strain>
    </source>
</reference>
<feature type="coiled-coil region" evidence="1">
    <location>
        <begin position="101"/>
        <end position="135"/>
    </location>
</feature>
<sequence>MNSEQTLALRKEFAMTFDRWAPQNRSLLIFIDESGFNLHLRRSRARSFVNTRAVLTIPTVMTLLPAFQSGLQKFAASFEILRSKHSSTTSSDCKARRQKVLDEMSAKLAQLLCELDKTMSDLQILSDERLQIEEETIDSMKNYDRDITTGQVYDWGVLSTYEDYVTDWHKIVRQVVGPKGDAKCPNRPHRNKIQPLPT</sequence>
<organism evidence="2 3">
    <name type="scientific">Apolygus lucorum</name>
    <name type="common">Small green plant bug</name>
    <name type="synonym">Lygocoris lucorum</name>
    <dbReference type="NCBI Taxonomy" id="248454"/>
    <lineage>
        <taxon>Eukaryota</taxon>
        <taxon>Metazoa</taxon>
        <taxon>Ecdysozoa</taxon>
        <taxon>Arthropoda</taxon>
        <taxon>Hexapoda</taxon>
        <taxon>Insecta</taxon>
        <taxon>Pterygota</taxon>
        <taxon>Neoptera</taxon>
        <taxon>Paraneoptera</taxon>
        <taxon>Hemiptera</taxon>
        <taxon>Heteroptera</taxon>
        <taxon>Panheteroptera</taxon>
        <taxon>Cimicomorpha</taxon>
        <taxon>Miridae</taxon>
        <taxon>Mirini</taxon>
        <taxon>Apolygus</taxon>
    </lineage>
</organism>
<comment type="caution">
    <text evidence="2">The sequence shown here is derived from an EMBL/GenBank/DDBJ whole genome shotgun (WGS) entry which is preliminary data.</text>
</comment>
<dbReference type="OrthoDB" id="8194193at2759"/>
<evidence type="ECO:0000313" key="3">
    <source>
        <dbReference type="Proteomes" id="UP000466442"/>
    </source>
</evidence>
<evidence type="ECO:0000256" key="1">
    <source>
        <dbReference type="SAM" id="Coils"/>
    </source>
</evidence>
<gene>
    <name evidence="2" type="ORF">GE061_007511</name>
</gene>
<dbReference type="EMBL" id="WIXP02000015">
    <property type="protein sequence ID" value="KAF6199485.1"/>
    <property type="molecule type" value="Genomic_DNA"/>
</dbReference>